<keyword evidence="1" id="KW-0732">Signal</keyword>
<dbReference type="Proteomes" id="UP000007797">
    <property type="component" value="Unassembled WGS sequence"/>
</dbReference>
<dbReference type="RefSeq" id="XP_004357286.1">
    <property type="nucleotide sequence ID" value="XM_004357230.1"/>
</dbReference>
<dbReference type="KEGG" id="dfa:DFA_02563"/>
<sequence>MDKIILITITTILLLGIGRGTVEVVVEGHKIFPYILSSGFLIKKYENIDCTGQINHMFYTEEDTNDVCILPYDYYMDCNIDDKTCNFGFCCECKNNCSKKLSVGECYYGYKLFFEPLDYRNSDWSIVTTMKYASNPNACNMRPDGIALSRKSCSKLQRYDVYTQTLYEELTQINFSLDELSIGVNCTEDCGDCGYVGTALSFYCLGGAGPGQEDYVAMIGDYWWFSNSRRSTENY</sequence>
<feature type="chain" id="PRO_5003320462" evidence="1">
    <location>
        <begin position="21"/>
        <end position="235"/>
    </location>
</feature>
<feature type="signal peptide" evidence="1">
    <location>
        <begin position="1"/>
        <end position="20"/>
    </location>
</feature>
<gene>
    <name evidence="2" type="ORF">DFA_02563</name>
</gene>
<dbReference type="GeneID" id="14870938"/>
<evidence type="ECO:0000256" key="1">
    <source>
        <dbReference type="SAM" id="SignalP"/>
    </source>
</evidence>
<proteinExistence type="predicted"/>
<organism evidence="2 3">
    <name type="scientific">Cavenderia fasciculata</name>
    <name type="common">Slime mold</name>
    <name type="synonym">Dictyostelium fasciculatum</name>
    <dbReference type="NCBI Taxonomy" id="261658"/>
    <lineage>
        <taxon>Eukaryota</taxon>
        <taxon>Amoebozoa</taxon>
        <taxon>Evosea</taxon>
        <taxon>Eumycetozoa</taxon>
        <taxon>Dictyostelia</taxon>
        <taxon>Acytosteliales</taxon>
        <taxon>Cavenderiaceae</taxon>
        <taxon>Cavenderia</taxon>
    </lineage>
</organism>
<dbReference type="EMBL" id="GL883017">
    <property type="protein sequence ID" value="EGG18824.1"/>
    <property type="molecule type" value="Genomic_DNA"/>
</dbReference>
<accession>F4PZR0</accession>
<name>F4PZR0_CACFS</name>
<protein>
    <submittedName>
        <fullName evidence="2">Uncharacterized protein</fullName>
    </submittedName>
</protein>
<evidence type="ECO:0000313" key="3">
    <source>
        <dbReference type="Proteomes" id="UP000007797"/>
    </source>
</evidence>
<evidence type="ECO:0000313" key="2">
    <source>
        <dbReference type="EMBL" id="EGG18824.1"/>
    </source>
</evidence>
<keyword evidence="3" id="KW-1185">Reference proteome</keyword>
<dbReference type="AlphaFoldDB" id="F4PZR0"/>
<reference evidence="3" key="1">
    <citation type="journal article" date="2011" name="Genome Res.">
        <title>Phylogeny-wide analysis of social amoeba genomes highlights ancient origins for complex intercellular communication.</title>
        <authorList>
            <person name="Heidel A.J."/>
            <person name="Lawal H.M."/>
            <person name="Felder M."/>
            <person name="Schilde C."/>
            <person name="Helps N.R."/>
            <person name="Tunggal B."/>
            <person name="Rivero F."/>
            <person name="John U."/>
            <person name="Schleicher M."/>
            <person name="Eichinger L."/>
            <person name="Platzer M."/>
            <person name="Noegel A.A."/>
            <person name="Schaap P."/>
            <person name="Gloeckner G."/>
        </authorList>
    </citation>
    <scope>NUCLEOTIDE SEQUENCE [LARGE SCALE GENOMIC DNA]</scope>
    <source>
        <strain evidence="3">SH3</strain>
    </source>
</reference>